<evidence type="ECO:0000256" key="2">
    <source>
        <dbReference type="ARBA" id="ARBA00023002"/>
    </source>
</evidence>
<keyword evidence="2" id="KW-0560">Oxidoreductase</keyword>
<dbReference type="InterPro" id="IPR011032">
    <property type="entry name" value="GroES-like_sf"/>
</dbReference>
<dbReference type="PANTHER" id="PTHR48106:SF18">
    <property type="entry name" value="QUINONE OXIDOREDUCTASE PIG3"/>
    <property type="match status" value="1"/>
</dbReference>
<dbReference type="RefSeq" id="WP_211169265.1">
    <property type="nucleotide sequence ID" value="NZ_WTVN01000049.1"/>
</dbReference>
<protein>
    <submittedName>
        <fullName evidence="4">Zinc-binding dehydrogenase</fullName>
    </submittedName>
</protein>
<evidence type="ECO:0000259" key="3">
    <source>
        <dbReference type="SMART" id="SM00829"/>
    </source>
</evidence>
<gene>
    <name evidence="4" type="ORF">GPA22_20600</name>
</gene>
<dbReference type="CDD" id="cd08274">
    <property type="entry name" value="MDR9"/>
    <property type="match status" value="1"/>
</dbReference>
<dbReference type="Gene3D" id="3.40.50.720">
    <property type="entry name" value="NAD(P)-binding Rossmann-like Domain"/>
    <property type="match status" value="1"/>
</dbReference>
<dbReference type="SUPFAM" id="SSF50129">
    <property type="entry name" value="GroES-like"/>
    <property type="match status" value="1"/>
</dbReference>
<comment type="caution">
    <text evidence="4">The sequence shown here is derived from an EMBL/GenBank/DDBJ whole genome shotgun (WGS) entry which is preliminary data.</text>
</comment>
<dbReference type="InterPro" id="IPR020843">
    <property type="entry name" value="ER"/>
</dbReference>
<dbReference type="PROSITE" id="PS01162">
    <property type="entry name" value="QOR_ZETA_CRYSTAL"/>
    <property type="match status" value="1"/>
</dbReference>
<dbReference type="InterPro" id="IPR013149">
    <property type="entry name" value="ADH-like_C"/>
</dbReference>
<keyword evidence="5" id="KW-1185">Reference proteome</keyword>
<feature type="domain" description="Enoyl reductase (ER)" evidence="3">
    <location>
        <begin position="31"/>
        <end position="374"/>
    </location>
</feature>
<dbReference type="SMART" id="SM00829">
    <property type="entry name" value="PKS_ER"/>
    <property type="match status" value="1"/>
</dbReference>
<dbReference type="Pfam" id="PF00107">
    <property type="entry name" value="ADH_zinc_N"/>
    <property type="match status" value="1"/>
</dbReference>
<reference evidence="4 5" key="1">
    <citation type="submission" date="2019-12" db="EMBL/GenBank/DDBJ databases">
        <title>Comparative genomics gives insights into the taxonomy of the Azoarcus-Aromatoleum group and reveals separate origins of nif in the plant-associated Azoarcus and non-plant-associated Aromatoleum sub-groups.</title>
        <authorList>
            <person name="Lafos M."/>
            <person name="Maluk M."/>
            <person name="Batista M."/>
            <person name="Junghare M."/>
            <person name="Carmona M."/>
            <person name="Faoro H."/>
            <person name="Cruz L.M."/>
            <person name="Battistoni F."/>
            <person name="De Souza E."/>
            <person name="Pedrosa F."/>
            <person name="Chen W.-M."/>
            <person name="Poole P.S."/>
            <person name="Dixon R.A."/>
            <person name="James E.K."/>
        </authorList>
    </citation>
    <scope>NUCLEOTIDE SEQUENCE [LARGE SCALE GENOMIC DNA]</scope>
    <source>
        <strain evidence="4 5">Td21</strain>
    </source>
</reference>
<proteinExistence type="predicted"/>
<dbReference type="PANTHER" id="PTHR48106">
    <property type="entry name" value="QUINONE OXIDOREDUCTASE PIG3-RELATED"/>
    <property type="match status" value="1"/>
</dbReference>
<dbReference type="Proteomes" id="UP000623795">
    <property type="component" value="Unassembled WGS sequence"/>
</dbReference>
<organism evidence="4 5">
    <name type="scientific">Aromatoleum toluvorans</name>
    <dbReference type="NCBI Taxonomy" id="92002"/>
    <lineage>
        <taxon>Bacteria</taxon>
        <taxon>Pseudomonadati</taxon>
        <taxon>Pseudomonadota</taxon>
        <taxon>Betaproteobacteria</taxon>
        <taxon>Rhodocyclales</taxon>
        <taxon>Rhodocyclaceae</taxon>
        <taxon>Aromatoleum</taxon>
    </lineage>
</organism>
<dbReference type="EMBL" id="WTVN01000049">
    <property type="protein sequence ID" value="NMG46123.1"/>
    <property type="molecule type" value="Genomic_DNA"/>
</dbReference>
<dbReference type="Pfam" id="PF08240">
    <property type="entry name" value="ADH_N"/>
    <property type="match status" value="1"/>
</dbReference>
<evidence type="ECO:0000313" key="4">
    <source>
        <dbReference type="EMBL" id="NMG46123.1"/>
    </source>
</evidence>
<dbReference type="SUPFAM" id="SSF51735">
    <property type="entry name" value="NAD(P)-binding Rossmann-fold domains"/>
    <property type="match status" value="1"/>
</dbReference>
<accession>A0ABX1Q3A0</accession>
<name>A0ABX1Q3A0_9RHOO</name>
<dbReference type="Gene3D" id="3.90.180.10">
    <property type="entry name" value="Medium-chain alcohol dehydrogenases, catalytic domain"/>
    <property type="match status" value="1"/>
</dbReference>
<evidence type="ECO:0000313" key="5">
    <source>
        <dbReference type="Proteomes" id="UP000623795"/>
    </source>
</evidence>
<evidence type="ECO:0000256" key="1">
    <source>
        <dbReference type="ARBA" id="ARBA00022857"/>
    </source>
</evidence>
<keyword evidence="1" id="KW-0521">NADP</keyword>
<dbReference type="InterPro" id="IPR002364">
    <property type="entry name" value="Quin_OxRdtase/zeta-crystal_CS"/>
</dbReference>
<dbReference type="InterPro" id="IPR036291">
    <property type="entry name" value="NAD(P)-bd_dom_sf"/>
</dbReference>
<dbReference type="InterPro" id="IPR013154">
    <property type="entry name" value="ADH-like_N"/>
</dbReference>
<sequence length="378" mass="40211">MSHAIEVREASSGSRTKVPATMSGVLLLGHGGLEKLEFRDDIPVPKPAPGEVLIRVAAAGVNNTDINTRIGWYSKGVKSGTGAGATTGFESSQDDDASWSGVPMSFPRIQGADCCGYIVAVGDGVSPERIGERVIVRNMLRSYVDYRPWDCWTFGSECDGAFAQYTKAPSRETYKVECDWSDVELASIPCAYSTAEGMLHRAGVKAGEHVLITGASGGVGSAAVQLAKRRGASVTAVASKSKADEMRALGAERVIGRDESVVGHLGKESVDVVIDVVAGPAFAGLLDVLKRGGRYAVAGAIAGPIVELDVRTLYLKDLSFFGCTFQDDMIFTNLVSYIERGEIRPNVGKTYPLERIVEAQQDFLSKSIGGKLVLVIPE</sequence>